<gene>
    <name evidence="4" type="ORF">EI291_08375</name>
</gene>
<dbReference type="AlphaFoldDB" id="A0A428KSL1"/>
<comment type="caution">
    <text evidence="4">The sequence shown here is derived from an EMBL/GenBank/DDBJ whole genome shotgun (WGS) entry which is preliminary data.</text>
</comment>
<dbReference type="InterPro" id="IPR007049">
    <property type="entry name" value="Carb-sel_porin_OprB"/>
</dbReference>
<dbReference type="EMBL" id="RWIT01000003">
    <property type="protein sequence ID" value="RSK49497.1"/>
    <property type="molecule type" value="Genomic_DNA"/>
</dbReference>
<dbReference type="OrthoDB" id="5755240at2"/>
<evidence type="ECO:0000256" key="3">
    <source>
        <dbReference type="SAM" id="MobiDB-lite"/>
    </source>
</evidence>
<dbReference type="Pfam" id="PF04966">
    <property type="entry name" value="OprB"/>
    <property type="match status" value="1"/>
</dbReference>
<keyword evidence="2" id="KW-0732">Signal</keyword>
<evidence type="ECO:0000313" key="4">
    <source>
        <dbReference type="EMBL" id="RSK49497.1"/>
    </source>
</evidence>
<feature type="region of interest" description="Disordered" evidence="3">
    <location>
        <begin position="30"/>
        <end position="56"/>
    </location>
</feature>
<feature type="compositionally biased region" description="Pro residues" evidence="3">
    <location>
        <begin position="36"/>
        <end position="45"/>
    </location>
</feature>
<dbReference type="InterPro" id="IPR038673">
    <property type="entry name" value="OprB_sf"/>
</dbReference>
<keyword evidence="5" id="KW-1185">Reference proteome</keyword>
<feature type="chain" id="PRO_5018812855" evidence="2">
    <location>
        <begin position="25"/>
        <end position="463"/>
    </location>
</feature>
<evidence type="ECO:0000313" key="5">
    <source>
        <dbReference type="Proteomes" id="UP000273500"/>
    </source>
</evidence>
<organism evidence="4 5">
    <name type="scientific">Hymenobacter rigui</name>
    <dbReference type="NCBI Taxonomy" id="334424"/>
    <lineage>
        <taxon>Bacteria</taxon>
        <taxon>Pseudomonadati</taxon>
        <taxon>Bacteroidota</taxon>
        <taxon>Cytophagia</taxon>
        <taxon>Cytophagales</taxon>
        <taxon>Hymenobacteraceae</taxon>
        <taxon>Hymenobacter</taxon>
    </lineage>
</organism>
<protein>
    <submittedName>
        <fullName evidence="4">Carbohydrate porin</fullName>
    </submittedName>
</protein>
<proteinExistence type="inferred from homology"/>
<evidence type="ECO:0000256" key="1">
    <source>
        <dbReference type="ARBA" id="ARBA00008769"/>
    </source>
</evidence>
<accession>A0A428KSL1</accession>
<evidence type="ECO:0000256" key="2">
    <source>
        <dbReference type="RuleBase" id="RU363072"/>
    </source>
</evidence>
<sequence>MLPFSYRKGVLLAVLGTSVLTVQAQTVPRRSATPAPVAPAPPPALQHPAPDSSRQPNWSLHFQQTLVTQWHPSFRAPYAADYSLAQREKAKTSLTSTFFLGRRLWRGGSFFFNPELAGGSGLSQARGIAGFPNGETFRIGDPAPHLYVARAFLRQVWALGTETQVVEDAPNQLAGSGPARFLALNVGKLSLTDFFDQNSYSHDPRSQFLNWGLMSNGGWDYPANTRGYTVAAVLEYVTPLGAVRASSALVPTYANGPTIDFHYGKAHSETLELTRTYHLGRQAGTVRALGFRTVAGMGDYRTATLRPDLDLTATRQPGRTKTGFGLNLEQTLTPEVGLFARLSYNDGRRETWAFTEIDRSASLGAVSTGTRWHRPNDRLGLAVVANGLSQPHRSFLAAGGHGFMIGDGQLNYAPEMAAEAYYSVNLPRQHATLSPDYQLILNPAYNHDRGPVQVLGGRLHVAF</sequence>
<dbReference type="GO" id="GO:0008643">
    <property type="term" value="P:carbohydrate transport"/>
    <property type="evidence" value="ECO:0007669"/>
    <property type="project" value="InterPro"/>
</dbReference>
<comment type="similarity">
    <text evidence="1 2">Belongs to the OprB family.</text>
</comment>
<dbReference type="Proteomes" id="UP000273500">
    <property type="component" value="Unassembled WGS sequence"/>
</dbReference>
<dbReference type="GO" id="GO:0016020">
    <property type="term" value="C:membrane"/>
    <property type="evidence" value="ECO:0007669"/>
    <property type="project" value="InterPro"/>
</dbReference>
<dbReference type="Gene3D" id="2.40.160.180">
    <property type="entry name" value="Carbohydrate-selective porin OprB"/>
    <property type="match status" value="1"/>
</dbReference>
<feature type="signal peptide" evidence="2">
    <location>
        <begin position="1"/>
        <end position="24"/>
    </location>
</feature>
<dbReference type="GO" id="GO:0015288">
    <property type="term" value="F:porin activity"/>
    <property type="evidence" value="ECO:0007669"/>
    <property type="project" value="InterPro"/>
</dbReference>
<reference evidence="4 5" key="1">
    <citation type="submission" date="2018-12" db="EMBL/GenBank/DDBJ databases">
        <authorList>
            <person name="Feng G."/>
            <person name="Zhu H."/>
        </authorList>
    </citation>
    <scope>NUCLEOTIDE SEQUENCE [LARGE SCALE GENOMIC DNA]</scope>
    <source>
        <strain evidence="4 5">KCTC 12533</strain>
    </source>
</reference>
<name>A0A428KSL1_9BACT</name>
<dbReference type="RefSeq" id="WP_125419352.1">
    <property type="nucleotide sequence ID" value="NZ_RWIT01000003.1"/>
</dbReference>